<gene>
    <name evidence="3" type="ORF">MVI01_75060</name>
    <name evidence="4" type="ORF">SAMN04488504_119109</name>
</gene>
<dbReference type="PANTHER" id="PTHR37304">
    <property type="entry name" value="MEMBRANE PROTEIN-RELATED"/>
    <property type="match status" value="1"/>
</dbReference>
<dbReference type="InterPro" id="IPR007211">
    <property type="entry name" value="DUF378"/>
</dbReference>
<feature type="region of interest" description="Disordered" evidence="1">
    <location>
        <begin position="84"/>
        <end position="103"/>
    </location>
</feature>
<organism evidence="3 6">
    <name type="scientific">Myxococcus virescens</name>
    <dbReference type="NCBI Taxonomy" id="83456"/>
    <lineage>
        <taxon>Bacteria</taxon>
        <taxon>Pseudomonadati</taxon>
        <taxon>Myxococcota</taxon>
        <taxon>Myxococcia</taxon>
        <taxon>Myxococcales</taxon>
        <taxon>Cystobacterineae</taxon>
        <taxon>Myxococcaceae</taxon>
        <taxon>Myxococcus</taxon>
    </lineage>
</organism>
<dbReference type="Proteomes" id="UP000321224">
    <property type="component" value="Unassembled WGS sequence"/>
</dbReference>
<sequence length="103" mass="11097">MERTDADRLKAVLAKMMAVLAIIGAINWGLIGFFNWNLVEAIFGGGSREVTSALARLIYSVVGLAGVALALTFPWRRPLETTTTTTTTRITGAGSNRRSDVRA</sequence>
<keyword evidence="5" id="KW-1185">Reference proteome</keyword>
<comment type="caution">
    <text evidence="3">The sequence shown here is derived from an EMBL/GenBank/DDBJ whole genome shotgun (WGS) entry which is preliminary data.</text>
</comment>
<evidence type="ECO:0000313" key="4">
    <source>
        <dbReference type="EMBL" id="SDF08604.1"/>
    </source>
</evidence>
<evidence type="ECO:0000256" key="2">
    <source>
        <dbReference type="SAM" id="Phobius"/>
    </source>
</evidence>
<evidence type="ECO:0000256" key="1">
    <source>
        <dbReference type="SAM" id="MobiDB-lite"/>
    </source>
</evidence>
<feature type="transmembrane region" description="Helical" evidence="2">
    <location>
        <begin position="54"/>
        <end position="73"/>
    </location>
</feature>
<dbReference type="Proteomes" id="UP000198717">
    <property type="component" value="Unassembled WGS sequence"/>
</dbReference>
<feature type="transmembrane region" description="Helical" evidence="2">
    <location>
        <begin position="12"/>
        <end position="34"/>
    </location>
</feature>
<evidence type="ECO:0000313" key="5">
    <source>
        <dbReference type="Proteomes" id="UP000198717"/>
    </source>
</evidence>
<proteinExistence type="predicted"/>
<dbReference type="EMBL" id="FNAJ01000019">
    <property type="protein sequence ID" value="SDF08604.1"/>
    <property type="molecule type" value="Genomic_DNA"/>
</dbReference>
<name>A0A511HQ53_9BACT</name>
<evidence type="ECO:0008006" key="7">
    <source>
        <dbReference type="Google" id="ProtNLM"/>
    </source>
</evidence>
<dbReference type="AlphaFoldDB" id="A0A511HQ53"/>
<reference evidence="3 6" key="2">
    <citation type="submission" date="2019-07" db="EMBL/GenBank/DDBJ databases">
        <title>Whole genome shotgun sequence of Myxococcus virescens NBRC 100334.</title>
        <authorList>
            <person name="Hosoyama A."/>
            <person name="Uohara A."/>
            <person name="Ohji S."/>
            <person name="Ichikawa N."/>
        </authorList>
    </citation>
    <scope>NUCLEOTIDE SEQUENCE [LARGE SCALE GENOMIC DNA]</scope>
    <source>
        <strain evidence="3 6">NBRC 100334</strain>
    </source>
</reference>
<keyword evidence="2" id="KW-0472">Membrane</keyword>
<accession>A0A511HQ53</accession>
<dbReference type="Pfam" id="PF04070">
    <property type="entry name" value="DUF378"/>
    <property type="match status" value="1"/>
</dbReference>
<reference evidence="4 5" key="1">
    <citation type="submission" date="2016-10" db="EMBL/GenBank/DDBJ databases">
        <authorList>
            <person name="Varghese N."/>
            <person name="Submissions S."/>
        </authorList>
    </citation>
    <scope>NUCLEOTIDE SEQUENCE [LARGE SCALE GENOMIC DNA]</scope>
    <source>
        <strain evidence="4 5">DSM 2260</strain>
    </source>
</reference>
<dbReference type="EMBL" id="BJVY01000127">
    <property type="protein sequence ID" value="GEL75722.1"/>
    <property type="molecule type" value="Genomic_DNA"/>
</dbReference>
<protein>
    <recommendedName>
        <fullName evidence="7">DUF378 domain-containing protein</fullName>
    </recommendedName>
</protein>
<evidence type="ECO:0000313" key="3">
    <source>
        <dbReference type="EMBL" id="GEL75722.1"/>
    </source>
</evidence>
<dbReference type="RefSeq" id="WP_090494729.1">
    <property type="nucleotide sequence ID" value="NZ_BJVY01000127.1"/>
</dbReference>
<keyword evidence="2" id="KW-1133">Transmembrane helix</keyword>
<keyword evidence="2" id="KW-0812">Transmembrane</keyword>
<dbReference type="PANTHER" id="PTHR37304:SF1">
    <property type="entry name" value="MEMBRANE PROTEIN"/>
    <property type="match status" value="1"/>
</dbReference>
<evidence type="ECO:0000313" key="6">
    <source>
        <dbReference type="Proteomes" id="UP000321224"/>
    </source>
</evidence>